<evidence type="ECO:0000259" key="3">
    <source>
        <dbReference type="Pfam" id="PF00004"/>
    </source>
</evidence>
<reference evidence="4" key="1">
    <citation type="journal article" date="2020" name="Nature">
        <title>Giant virus diversity and host interactions through global metagenomics.</title>
        <authorList>
            <person name="Schulz F."/>
            <person name="Roux S."/>
            <person name="Paez-Espino D."/>
            <person name="Jungbluth S."/>
            <person name="Walsh D.A."/>
            <person name="Denef V.J."/>
            <person name="McMahon K.D."/>
            <person name="Konstantinidis K.T."/>
            <person name="Eloe-Fadrosh E.A."/>
            <person name="Kyrpides N.C."/>
            <person name="Woyke T."/>
        </authorList>
    </citation>
    <scope>NUCLEOTIDE SEQUENCE</scope>
    <source>
        <strain evidence="4">GVMAG-S-1101164-72</strain>
    </source>
</reference>
<name>A0A6C0AP64_9ZZZZ</name>
<dbReference type="InterPro" id="IPR003959">
    <property type="entry name" value="ATPase_AAA_core"/>
</dbReference>
<dbReference type="EMBL" id="MN740758">
    <property type="protein sequence ID" value="QHS81542.1"/>
    <property type="molecule type" value="Genomic_DNA"/>
</dbReference>
<proteinExistence type="predicted"/>
<feature type="domain" description="ATPase AAA-type core" evidence="3">
    <location>
        <begin position="48"/>
        <end position="155"/>
    </location>
</feature>
<dbReference type="PANTHER" id="PTHR23389:SF6">
    <property type="entry name" value="REPLICATION FACTOR C SUBUNIT 1"/>
    <property type="match status" value="1"/>
</dbReference>
<dbReference type="GO" id="GO:0016887">
    <property type="term" value="F:ATP hydrolysis activity"/>
    <property type="evidence" value="ECO:0007669"/>
    <property type="project" value="InterPro"/>
</dbReference>
<feature type="region of interest" description="Disordered" evidence="2">
    <location>
        <begin position="417"/>
        <end position="443"/>
    </location>
</feature>
<dbReference type="CDD" id="cd00009">
    <property type="entry name" value="AAA"/>
    <property type="match status" value="1"/>
</dbReference>
<dbReference type="AlphaFoldDB" id="A0A6C0AP64"/>
<dbReference type="SUPFAM" id="SSF52540">
    <property type="entry name" value="P-loop containing nucleoside triphosphate hydrolases"/>
    <property type="match status" value="1"/>
</dbReference>
<keyword evidence="1" id="KW-0235">DNA replication</keyword>
<accession>A0A6C0AP64</accession>
<dbReference type="Pfam" id="PF00004">
    <property type="entry name" value="AAA"/>
    <property type="match status" value="1"/>
</dbReference>
<evidence type="ECO:0000256" key="1">
    <source>
        <dbReference type="ARBA" id="ARBA00022705"/>
    </source>
</evidence>
<dbReference type="GO" id="GO:0005634">
    <property type="term" value="C:nucleus"/>
    <property type="evidence" value="ECO:0007669"/>
    <property type="project" value="TreeGrafter"/>
</dbReference>
<dbReference type="GO" id="GO:0005524">
    <property type="term" value="F:ATP binding"/>
    <property type="evidence" value="ECO:0007669"/>
    <property type="project" value="InterPro"/>
</dbReference>
<dbReference type="GO" id="GO:0006260">
    <property type="term" value="P:DNA replication"/>
    <property type="evidence" value="ECO:0007669"/>
    <property type="project" value="UniProtKB-KW"/>
</dbReference>
<sequence length="443" mass="50207">MNLQPKYFDQSPTNMRSSQAEQETACLHPAIEAAMLTWLETRSHPAFLLIGSPGIGKTTMVYRICKIAKYWIQEFNASHTRTGSSFRQTILPLLTEKGISSLIHPSTPNGRAILMDEMDGLSQGEKGGLQELLDYLKSKRNFKEDAPLFLICNIMEGRVMQQLLKHCYVQYVGMPAKEHLDTFYKQPVSESLYSLGDLRKVSQGLQCQSTGEAYSQNKQDEVDRNIHVAIRAAWFTLFEHWNMNDELDLETKDANLAGLLFHQNLPLFLEHAPIEMYEKILEYVRWSDRADFWAFFHQCWNLLPLSYNLKLKYPNHILQAYKPPSHIPKPSELVYTQVLTKQSALFNSWKEMNRVSNEGSVPFRCVSQWATYQTGKLKETLGLPLVLPIVQQKAATPSTTANGPALAVNQVCVPPSGPSEAVHCTPRKKSTSQKKSSVSHVSS</sequence>
<evidence type="ECO:0000313" key="4">
    <source>
        <dbReference type="EMBL" id="QHS81542.1"/>
    </source>
</evidence>
<dbReference type="Gene3D" id="3.40.50.300">
    <property type="entry name" value="P-loop containing nucleotide triphosphate hydrolases"/>
    <property type="match status" value="1"/>
</dbReference>
<feature type="region of interest" description="Disordered" evidence="2">
    <location>
        <begin position="1"/>
        <end position="21"/>
    </location>
</feature>
<feature type="compositionally biased region" description="Polar residues" evidence="2">
    <location>
        <begin position="10"/>
        <end position="21"/>
    </location>
</feature>
<dbReference type="GO" id="GO:0003677">
    <property type="term" value="F:DNA binding"/>
    <property type="evidence" value="ECO:0007669"/>
    <property type="project" value="TreeGrafter"/>
</dbReference>
<protein>
    <recommendedName>
        <fullName evidence="3">ATPase AAA-type core domain-containing protein</fullName>
    </recommendedName>
</protein>
<dbReference type="PANTHER" id="PTHR23389">
    <property type="entry name" value="CHROMOSOME TRANSMISSION FIDELITY FACTOR 18"/>
    <property type="match status" value="1"/>
</dbReference>
<dbReference type="InterPro" id="IPR027417">
    <property type="entry name" value="P-loop_NTPase"/>
</dbReference>
<feature type="compositionally biased region" description="Low complexity" evidence="2">
    <location>
        <begin position="433"/>
        <end position="443"/>
    </location>
</feature>
<evidence type="ECO:0000256" key="2">
    <source>
        <dbReference type="SAM" id="MobiDB-lite"/>
    </source>
</evidence>
<organism evidence="4">
    <name type="scientific">viral metagenome</name>
    <dbReference type="NCBI Taxonomy" id="1070528"/>
    <lineage>
        <taxon>unclassified sequences</taxon>
        <taxon>metagenomes</taxon>
        <taxon>organismal metagenomes</taxon>
    </lineage>
</organism>